<dbReference type="GO" id="GO:0005509">
    <property type="term" value="F:calcium ion binding"/>
    <property type="evidence" value="ECO:0007669"/>
    <property type="project" value="InterPro"/>
</dbReference>
<name>A0A822Y9V8_NELNU</name>
<dbReference type="EMBL" id="DUZY01000002">
    <property type="protein sequence ID" value="DAD29187.1"/>
    <property type="molecule type" value="Genomic_DNA"/>
</dbReference>
<evidence type="ECO:0000256" key="5">
    <source>
        <dbReference type="ARBA" id="ARBA00023157"/>
    </source>
</evidence>
<dbReference type="PROSITE" id="PS50026">
    <property type="entry name" value="EGF_3"/>
    <property type="match status" value="1"/>
</dbReference>
<dbReference type="GO" id="GO:0016020">
    <property type="term" value="C:membrane"/>
    <property type="evidence" value="ECO:0007669"/>
    <property type="project" value="UniProtKB-SubCell"/>
</dbReference>
<dbReference type="Pfam" id="PF13947">
    <property type="entry name" value="GUB_WAK_bind"/>
    <property type="match status" value="1"/>
</dbReference>
<dbReference type="PROSITE" id="PS00010">
    <property type="entry name" value="ASX_HYDROXYL"/>
    <property type="match status" value="1"/>
</dbReference>
<evidence type="ECO:0000256" key="7">
    <source>
        <dbReference type="SAM" id="SignalP"/>
    </source>
</evidence>
<dbReference type="SMART" id="SM00181">
    <property type="entry name" value="EGF"/>
    <property type="match status" value="2"/>
</dbReference>
<feature type="chain" id="PRO_5032432961" description="EGF-like domain-containing protein" evidence="7">
    <location>
        <begin position="23"/>
        <end position="416"/>
    </location>
</feature>
<comment type="caution">
    <text evidence="9">The sequence shown here is derived from an EMBL/GenBank/DDBJ whole genome shotgun (WGS) entry which is preliminary data.</text>
</comment>
<dbReference type="FunFam" id="2.10.25.10:FF:000038">
    <property type="entry name" value="Fibrillin 2"/>
    <property type="match status" value="1"/>
</dbReference>
<dbReference type="InterPro" id="IPR001881">
    <property type="entry name" value="EGF-like_Ca-bd_dom"/>
</dbReference>
<keyword evidence="3 7" id="KW-0732">Signal</keyword>
<comment type="caution">
    <text evidence="6">Lacks conserved residue(s) required for the propagation of feature annotation.</text>
</comment>
<dbReference type="CDD" id="cd00054">
    <property type="entry name" value="EGF_CA"/>
    <property type="match status" value="1"/>
</dbReference>
<dbReference type="AlphaFoldDB" id="A0A822Y9V8"/>
<dbReference type="Gene3D" id="2.10.25.10">
    <property type="entry name" value="Laminin"/>
    <property type="match status" value="2"/>
</dbReference>
<accession>A0A822Y9V8</accession>
<keyword evidence="4" id="KW-0677">Repeat</keyword>
<dbReference type="InterPro" id="IPR025287">
    <property type="entry name" value="WAK_GUB"/>
</dbReference>
<dbReference type="PROSITE" id="PS01187">
    <property type="entry name" value="EGF_CA"/>
    <property type="match status" value="1"/>
</dbReference>
<dbReference type="SUPFAM" id="SSF57196">
    <property type="entry name" value="EGF/Laminin"/>
    <property type="match status" value="1"/>
</dbReference>
<sequence length="416" mass="45954">MVLDLVMLLLLLLYQFLVFSLCGPATVTASSSTMPLQAKPNCADKCGNITVPYPFGIGDDPSCYRDGFNLFCNNTFTPPKLFVSNISNMRKDRNLFVSDPSLAVEVTEISLEGQLRVYSFMNCICYDDSFSGTNASPIFMDLRNAPYTFSGTGNRFTAIGCSSQAYIQNFNNVRTGWYGSLQYGCSVYCYDKESTLSGNYTGMGYCQTFIPKGFKVFYGSDWYNFSVTDFSNSGFYTRNRGRVPAILDWAIENESCENAAIRNATTYACGQHSECFKSPNGLGYLCKCSEGYEGNPYLQHGCQDINECSNGTMNDCSSSAICTNMPGTYNCSCPPGTEGDGRRNRSGCVQILVLPNPLSPPAHTKLVAVQVIVGNIMKVRIHFTTGRYVSENRLVIGQPGICQLYLFVTRHLIRIS</sequence>
<evidence type="ECO:0000313" key="10">
    <source>
        <dbReference type="Proteomes" id="UP000607653"/>
    </source>
</evidence>
<comment type="subcellular location">
    <subcellularLocation>
        <location evidence="1">Membrane</location>
        <topology evidence="1">Single-pass membrane protein</topology>
    </subcellularLocation>
</comment>
<organism evidence="9 10">
    <name type="scientific">Nelumbo nucifera</name>
    <name type="common">Sacred lotus</name>
    <dbReference type="NCBI Taxonomy" id="4432"/>
    <lineage>
        <taxon>Eukaryota</taxon>
        <taxon>Viridiplantae</taxon>
        <taxon>Streptophyta</taxon>
        <taxon>Embryophyta</taxon>
        <taxon>Tracheophyta</taxon>
        <taxon>Spermatophyta</taxon>
        <taxon>Magnoliopsida</taxon>
        <taxon>Proteales</taxon>
        <taxon>Nelumbonaceae</taxon>
        <taxon>Nelumbo</taxon>
    </lineage>
</organism>
<evidence type="ECO:0000256" key="4">
    <source>
        <dbReference type="ARBA" id="ARBA00022737"/>
    </source>
</evidence>
<feature type="signal peptide" evidence="7">
    <location>
        <begin position="1"/>
        <end position="22"/>
    </location>
</feature>
<dbReference type="InterPro" id="IPR000742">
    <property type="entry name" value="EGF"/>
</dbReference>
<protein>
    <recommendedName>
        <fullName evidence="8">EGF-like domain-containing protein</fullName>
    </recommendedName>
</protein>
<dbReference type="Proteomes" id="UP000607653">
    <property type="component" value="Unassembled WGS sequence"/>
</dbReference>
<dbReference type="InterPro" id="IPR049883">
    <property type="entry name" value="NOTCH1_EGF-like"/>
</dbReference>
<gene>
    <name evidence="9" type="ORF">HUJ06_030655</name>
</gene>
<dbReference type="GO" id="GO:0030247">
    <property type="term" value="F:polysaccharide binding"/>
    <property type="evidence" value="ECO:0007669"/>
    <property type="project" value="InterPro"/>
</dbReference>
<reference evidence="9 10" key="1">
    <citation type="journal article" date="2020" name="Mol. Biol. Evol.">
        <title>Distinct Expression and Methylation Patterns for Genes with Different Fates following a Single Whole-Genome Duplication in Flowering Plants.</title>
        <authorList>
            <person name="Shi T."/>
            <person name="Rahmani R.S."/>
            <person name="Gugger P.F."/>
            <person name="Wang M."/>
            <person name="Li H."/>
            <person name="Zhang Y."/>
            <person name="Li Z."/>
            <person name="Wang Q."/>
            <person name="Van de Peer Y."/>
            <person name="Marchal K."/>
            <person name="Chen J."/>
        </authorList>
    </citation>
    <scope>NUCLEOTIDE SEQUENCE [LARGE SCALE GENOMIC DNA]</scope>
    <source>
        <tissue evidence="9">Leaf</tissue>
    </source>
</reference>
<proteinExistence type="predicted"/>
<evidence type="ECO:0000256" key="1">
    <source>
        <dbReference type="ARBA" id="ARBA00004167"/>
    </source>
</evidence>
<evidence type="ECO:0000313" key="9">
    <source>
        <dbReference type="EMBL" id="DAD29187.1"/>
    </source>
</evidence>
<feature type="domain" description="EGF-like" evidence="8">
    <location>
        <begin position="304"/>
        <end position="340"/>
    </location>
</feature>
<evidence type="ECO:0000256" key="6">
    <source>
        <dbReference type="PROSITE-ProRule" id="PRU00076"/>
    </source>
</evidence>
<keyword evidence="2 6" id="KW-0245">EGF-like domain</keyword>
<keyword evidence="5" id="KW-1015">Disulfide bond</keyword>
<dbReference type="SMART" id="SM00179">
    <property type="entry name" value="EGF_CA"/>
    <property type="match status" value="1"/>
</dbReference>
<dbReference type="InterPro" id="IPR000152">
    <property type="entry name" value="EGF-type_Asp/Asn_hydroxyl_site"/>
</dbReference>
<evidence type="ECO:0000259" key="8">
    <source>
        <dbReference type="PROSITE" id="PS50026"/>
    </source>
</evidence>
<dbReference type="Pfam" id="PF07645">
    <property type="entry name" value="EGF_CA"/>
    <property type="match status" value="1"/>
</dbReference>
<keyword evidence="10" id="KW-1185">Reference proteome</keyword>
<dbReference type="PANTHER" id="PTHR33491">
    <property type="entry name" value="OSJNBA0016N04.9 PROTEIN"/>
    <property type="match status" value="1"/>
</dbReference>
<evidence type="ECO:0000256" key="2">
    <source>
        <dbReference type="ARBA" id="ARBA00022536"/>
    </source>
</evidence>
<dbReference type="InterPro" id="IPR018097">
    <property type="entry name" value="EGF_Ca-bd_CS"/>
</dbReference>
<evidence type="ECO:0000256" key="3">
    <source>
        <dbReference type="ARBA" id="ARBA00022729"/>
    </source>
</evidence>